<evidence type="ECO:0000259" key="7">
    <source>
        <dbReference type="PROSITE" id="PS50255"/>
    </source>
</evidence>
<dbReference type="PROSITE" id="PS00191">
    <property type="entry name" value="CYTOCHROME_B5_1"/>
    <property type="match status" value="1"/>
</dbReference>
<keyword evidence="5" id="KW-0472">Membrane</keyword>
<dbReference type="InterPro" id="IPR018506">
    <property type="entry name" value="Cyt_B5_heme-BS"/>
</dbReference>
<dbReference type="Gene3D" id="3.10.120.10">
    <property type="entry name" value="Cytochrome b5-like heme/steroid binding domain"/>
    <property type="match status" value="1"/>
</dbReference>
<keyword evidence="5" id="KW-1133">Transmembrane helix</keyword>
<feature type="transmembrane region" description="Helical" evidence="5">
    <location>
        <begin position="203"/>
        <end position="223"/>
    </location>
</feature>
<keyword evidence="3 5" id="KW-0408">Iron</keyword>
<evidence type="ECO:0000256" key="4">
    <source>
        <dbReference type="ARBA" id="ARBA00038168"/>
    </source>
</evidence>
<keyword evidence="9" id="KW-1185">Reference proteome</keyword>
<dbReference type="InterPro" id="IPR050668">
    <property type="entry name" value="Cytochrome_b5"/>
</dbReference>
<reference evidence="9" key="1">
    <citation type="submission" date="2016-03" db="EMBL/GenBank/DDBJ databases">
        <authorList>
            <person name="Devillers Hugo."/>
        </authorList>
    </citation>
    <scope>NUCLEOTIDE SEQUENCE [LARGE SCALE GENOMIC DNA]</scope>
</reference>
<dbReference type="InterPro" id="IPR036400">
    <property type="entry name" value="Cyt_B5-like_heme/steroid_sf"/>
</dbReference>
<comment type="similarity">
    <text evidence="4 5">Belongs to the cytochrome b5 family.</text>
</comment>
<dbReference type="GO" id="GO:0020037">
    <property type="term" value="F:heme binding"/>
    <property type="evidence" value="ECO:0007669"/>
    <property type="project" value="UniProtKB-UniRule"/>
</dbReference>
<sequence>MVCAQLKKVRFCLEQEDSDICDDERALPLMSKADLATHSTKEDCWIAIHGKVYNVSGYLSKHPGGSQVILKLAGRDATVQFDDVGHSLESLMFDLGPQACVGVLKPPVAKLKPARNSGSGENTDNKAKKAPETFENEKGANGDKSRWEQLWKWEKPQSVNVNTTSNNTALSDPFHNLKSSVAAFRLRSGQLIDSKADVEVHRLFNTVVIAVVMGICVVILIYVKLRCPSMIEHVVSHAFPEESSSRNYEIPTWSL</sequence>
<evidence type="ECO:0000256" key="2">
    <source>
        <dbReference type="ARBA" id="ARBA00022723"/>
    </source>
</evidence>
<feature type="domain" description="Cytochrome b5 heme-binding" evidence="7">
    <location>
        <begin position="27"/>
        <end position="105"/>
    </location>
</feature>
<proteinExistence type="inferred from homology"/>
<dbReference type="InterPro" id="IPR001199">
    <property type="entry name" value="Cyt_B5-like_heme/steroid-bd"/>
</dbReference>
<dbReference type="SUPFAM" id="SSF55856">
    <property type="entry name" value="Cytochrome b5-like heme/steroid binding domain"/>
    <property type="match status" value="1"/>
</dbReference>
<evidence type="ECO:0000313" key="8">
    <source>
        <dbReference type="EMBL" id="SCU81593.1"/>
    </source>
</evidence>
<dbReference type="AlphaFoldDB" id="A0A1G4IX19"/>
<dbReference type="EMBL" id="LT598450">
    <property type="protein sequence ID" value="SCU81593.1"/>
    <property type="molecule type" value="Genomic_DNA"/>
</dbReference>
<feature type="compositionally biased region" description="Basic and acidic residues" evidence="6">
    <location>
        <begin position="123"/>
        <end position="143"/>
    </location>
</feature>
<protein>
    <submittedName>
        <fullName evidence="8">LANO_0B03642g1_1</fullName>
    </submittedName>
</protein>
<dbReference type="PRINTS" id="PR00363">
    <property type="entry name" value="CYTOCHROMEB5"/>
</dbReference>
<dbReference type="GO" id="GO:0016020">
    <property type="term" value="C:membrane"/>
    <property type="evidence" value="ECO:0007669"/>
    <property type="project" value="TreeGrafter"/>
</dbReference>
<dbReference type="OrthoDB" id="1925334at2759"/>
<keyword evidence="2 5" id="KW-0479">Metal-binding</keyword>
<keyword evidence="1 5" id="KW-0349">Heme</keyword>
<dbReference type="Pfam" id="PF00173">
    <property type="entry name" value="Cyt-b5"/>
    <property type="match status" value="1"/>
</dbReference>
<evidence type="ECO:0000256" key="5">
    <source>
        <dbReference type="RuleBase" id="RU362121"/>
    </source>
</evidence>
<dbReference type="PANTHER" id="PTHR19359">
    <property type="entry name" value="CYTOCHROME B5"/>
    <property type="match status" value="1"/>
</dbReference>
<evidence type="ECO:0000256" key="3">
    <source>
        <dbReference type="ARBA" id="ARBA00023004"/>
    </source>
</evidence>
<evidence type="ECO:0000313" key="9">
    <source>
        <dbReference type="Proteomes" id="UP000189911"/>
    </source>
</evidence>
<gene>
    <name evidence="8" type="ORF">LANO_0B03642G</name>
</gene>
<evidence type="ECO:0000256" key="6">
    <source>
        <dbReference type="SAM" id="MobiDB-lite"/>
    </source>
</evidence>
<evidence type="ECO:0000256" key="1">
    <source>
        <dbReference type="ARBA" id="ARBA00022617"/>
    </source>
</evidence>
<dbReference type="SMART" id="SM01117">
    <property type="entry name" value="Cyt-b5"/>
    <property type="match status" value="1"/>
</dbReference>
<keyword evidence="5" id="KW-0812">Transmembrane</keyword>
<dbReference type="GO" id="GO:0046872">
    <property type="term" value="F:metal ion binding"/>
    <property type="evidence" value="ECO:0007669"/>
    <property type="project" value="UniProtKB-UniRule"/>
</dbReference>
<name>A0A1G4IX19_9SACH</name>
<organism evidence="8 9">
    <name type="scientific">Lachancea nothofagi CBS 11611</name>
    <dbReference type="NCBI Taxonomy" id="1266666"/>
    <lineage>
        <taxon>Eukaryota</taxon>
        <taxon>Fungi</taxon>
        <taxon>Dikarya</taxon>
        <taxon>Ascomycota</taxon>
        <taxon>Saccharomycotina</taxon>
        <taxon>Saccharomycetes</taxon>
        <taxon>Saccharomycetales</taxon>
        <taxon>Saccharomycetaceae</taxon>
        <taxon>Lachancea</taxon>
    </lineage>
</organism>
<accession>A0A1G4IX19</accession>
<feature type="region of interest" description="Disordered" evidence="6">
    <location>
        <begin position="112"/>
        <end position="143"/>
    </location>
</feature>
<dbReference type="Proteomes" id="UP000189911">
    <property type="component" value="Chromosome B"/>
</dbReference>
<dbReference type="PROSITE" id="PS50255">
    <property type="entry name" value="CYTOCHROME_B5_2"/>
    <property type="match status" value="1"/>
</dbReference>